<feature type="signal peptide" evidence="1">
    <location>
        <begin position="1"/>
        <end position="26"/>
    </location>
</feature>
<evidence type="ECO:0000313" key="3">
    <source>
        <dbReference type="Proteomes" id="UP000822688"/>
    </source>
</evidence>
<organism evidence="2 3">
    <name type="scientific">Ceratodon purpureus</name>
    <name type="common">Fire moss</name>
    <name type="synonym">Dicranum purpureum</name>
    <dbReference type="NCBI Taxonomy" id="3225"/>
    <lineage>
        <taxon>Eukaryota</taxon>
        <taxon>Viridiplantae</taxon>
        <taxon>Streptophyta</taxon>
        <taxon>Embryophyta</taxon>
        <taxon>Bryophyta</taxon>
        <taxon>Bryophytina</taxon>
        <taxon>Bryopsida</taxon>
        <taxon>Dicranidae</taxon>
        <taxon>Pseudoditrichales</taxon>
        <taxon>Ditrichaceae</taxon>
        <taxon>Ceratodon</taxon>
    </lineage>
</organism>
<keyword evidence="1" id="KW-0732">Signal</keyword>
<comment type="caution">
    <text evidence="2">The sequence shown here is derived from an EMBL/GenBank/DDBJ whole genome shotgun (WGS) entry which is preliminary data.</text>
</comment>
<protein>
    <submittedName>
        <fullName evidence="2">Uncharacterized protein</fullName>
    </submittedName>
</protein>
<keyword evidence="3" id="KW-1185">Reference proteome</keyword>
<sequence length="53" mass="5638">MQSAQSSTTSLVALALLLLLESLLLALKPPCLSIVELFNWPWDGGGLHSYAPA</sequence>
<feature type="chain" id="PRO_5035862506" evidence="1">
    <location>
        <begin position="27"/>
        <end position="53"/>
    </location>
</feature>
<dbReference type="EMBL" id="CM026428">
    <property type="protein sequence ID" value="KAG0567601.1"/>
    <property type="molecule type" value="Genomic_DNA"/>
</dbReference>
<evidence type="ECO:0000313" key="2">
    <source>
        <dbReference type="EMBL" id="KAG0567601.1"/>
    </source>
</evidence>
<name>A0A8T0H6M1_CERPU</name>
<reference evidence="2" key="1">
    <citation type="submission" date="2020-06" db="EMBL/GenBank/DDBJ databases">
        <title>WGS assembly of Ceratodon purpureus strain R40.</title>
        <authorList>
            <person name="Carey S.B."/>
            <person name="Jenkins J."/>
            <person name="Shu S."/>
            <person name="Lovell J.T."/>
            <person name="Sreedasyam A."/>
            <person name="Maumus F."/>
            <person name="Tiley G.P."/>
            <person name="Fernandez-Pozo N."/>
            <person name="Barry K."/>
            <person name="Chen C."/>
            <person name="Wang M."/>
            <person name="Lipzen A."/>
            <person name="Daum C."/>
            <person name="Saski C.A."/>
            <person name="Payton A.C."/>
            <person name="Mcbreen J.C."/>
            <person name="Conrad R.E."/>
            <person name="Kollar L.M."/>
            <person name="Olsson S."/>
            <person name="Huttunen S."/>
            <person name="Landis J.B."/>
            <person name="Wickett N.J."/>
            <person name="Johnson M.G."/>
            <person name="Rensing S.A."/>
            <person name="Grimwood J."/>
            <person name="Schmutz J."/>
            <person name="Mcdaniel S.F."/>
        </authorList>
    </citation>
    <scope>NUCLEOTIDE SEQUENCE</scope>
    <source>
        <strain evidence="2">R40</strain>
    </source>
</reference>
<dbReference type="AlphaFoldDB" id="A0A8T0H6M1"/>
<evidence type="ECO:0000256" key="1">
    <source>
        <dbReference type="SAM" id="SignalP"/>
    </source>
</evidence>
<dbReference type="Proteomes" id="UP000822688">
    <property type="component" value="Chromosome 7"/>
</dbReference>
<gene>
    <name evidence="2" type="ORF">KC19_7G147200</name>
</gene>
<accession>A0A8T0H6M1</accession>
<proteinExistence type="predicted"/>